<organism evidence="1 2">
    <name type="scientific">Smallanthus sonchifolius</name>
    <dbReference type="NCBI Taxonomy" id="185202"/>
    <lineage>
        <taxon>Eukaryota</taxon>
        <taxon>Viridiplantae</taxon>
        <taxon>Streptophyta</taxon>
        <taxon>Embryophyta</taxon>
        <taxon>Tracheophyta</taxon>
        <taxon>Spermatophyta</taxon>
        <taxon>Magnoliopsida</taxon>
        <taxon>eudicotyledons</taxon>
        <taxon>Gunneridae</taxon>
        <taxon>Pentapetalae</taxon>
        <taxon>asterids</taxon>
        <taxon>campanulids</taxon>
        <taxon>Asterales</taxon>
        <taxon>Asteraceae</taxon>
        <taxon>Asteroideae</taxon>
        <taxon>Heliantheae alliance</taxon>
        <taxon>Millerieae</taxon>
        <taxon>Smallanthus</taxon>
    </lineage>
</organism>
<dbReference type="Proteomes" id="UP001056120">
    <property type="component" value="Linkage Group LG20"/>
</dbReference>
<dbReference type="EMBL" id="CM042037">
    <property type="protein sequence ID" value="KAI3742147.1"/>
    <property type="molecule type" value="Genomic_DNA"/>
</dbReference>
<reference evidence="2" key="1">
    <citation type="journal article" date="2022" name="Mol. Ecol. Resour.">
        <title>The genomes of chicory, endive, great burdock and yacon provide insights into Asteraceae palaeo-polyploidization history and plant inulin production.</title>
        <authorList>
            <person name="Fan W."/>
            <person name="Wang S."/>
            <person name="Wang H."/>
            <person name="Wang A."/>
            <person name="Jiang F."/>
            <person name="Liu H."/>
            <person name="Zhao H."/>
            <person name="Xu D."/>
            <person name="Zhang Y."/>
        </authorList>
    </citation>
    <scope>NUCLEOTIDE SEQUENCE [LARGE SCALE GENOMIC DNA]</scope>
    <source>
        <strain evidence="2">cv. Yunnan</strain>
    </source>
</reference>
<sequence>MDNLIFCLGLTVYGNLIDSSGIGLLVYVFLFLSELIIQVIFYVVDIIVYHIMVVITQYNMGMLLWIEGIEYLMDDNVIGVYSLFCMQVQFTTHGP</sequence>
<gene>
    <name evidence="1" type="ORF">L1987_59827</name>
</gene>
<protein>
    <submittedName>
        <fullName evidence="1">Uncharacterized protein</fullName>
    </submittedName>
</protein>
<reference evidence="1 2" key="2">
    <citation type="journal article" date="2022" name="Mol. Ecol. Resour.">
        <title>The genomes of chicory, endive, great burdock and yacon provide insights into Asteraceae paleo-polyploidization history and plant inulin production.</title>
        <authorList>
            <person name="Fan W."/>
            <person name="Wang S."/>
            <person name="Wang H."/>
            <person name="Wang A."/>
            <person name="Jiang F."/>
            <person name="Liu H."/>
            <person name="Zhao H."/>
            <person name="Xu D."/>
            <person name="Zhang Y."/>
        </authorList>
    </citation>
    <scope>NUCLEOTIDE SEQUENCE [LARGE SCALE GENOMIC DNA]</scope>
    <source>
        <strain evidence="2">cv. Yunnan</strain>
        <tissue evidence="1">Leaves</tissue>
    </source>
</reference>
<keyword evidence="2" id="KW-1185">Reference proteome</keyword>
<evidence type="ECO:0000313" key="2">
    <source>
        <dbReference type="Proteomes" id="UP001056120"/>
    </source>
</evidence>
<comment type="caution">
    <text evidence="1">The sequence shown here is derived from an EMBL/GenBank/DDBJ whole genome shotgun (WGS) entry which is preliminary data.</text>
</comment>
<proteinExistence type="predicted"/>
<name>A0ACB9D6E8_9ASTR</name>
<accession>A0ACB9D6E8</accession>
<evidence type="ECO:0000313" key="1">
    <source>
        <dbReference type="EMBL" id="KAI3742147.1"/>
    </source>
</evidence>